<proteinExistence type="predicted"/>
<evidence type="ECO:0000256" key="2">
    <source>
        <dbReference type="ARBA" id="ARBA00023239"/>
    </source>
</evidence>
<dbReference type="AlphaFoldDB" id="A0A1Q9AC43"/>
<dbReference type="PANTHER" id="PTHR12192:SF2">
    <property type="entry name" value="GLUTATHIONE-SPECIFIC GAMMA-GLUTAMYLCYCLOTRANSFERASE 2"/>
    <property type="match status" value="1"/>
</dbReference>
<protein>
    <recommendedName>
        <fullName evidence="1">glutathione-specific gamma-glutamylcyclotransferase</fullName>
        <ecNumber evidence="1">4.3.2.7</ecNumber>
    </recommendedName>
</protein>
<dbReference type="STRING" id="887144.BJF91_09560"/>
<evidence type="ECO:0000313" key="3">
    <source>
        <dbReference type="EMBL" id="OLP52426.1"/>
    </source>
</evidence>
<dbReference type="GO" id="GO:0006751">
    <property type="term" value="P:glutathione catabolic process"/>
    <property type="evidence" value="ECO:0007669"/>
    <property type="project" value="InterPro"/>
</dbReference>
<name>A0A1Q9AC43_9HYPH</name>
<dbReference type="InterPro" id="IPR006840">
    <property type="entry name" value="ChaC"/>
</dbReference>
<gene>
    <name evidence="3" type="ORF">BJF91_09560</name>
</gene>
<dbReference type="GO" id="GO:0005737">
    <property type="term" value="C:cytoplasm"/>
    <property type="evidence" value="ECO:0007669"/>
    <property type="project" value="TreeGrafter"/>
</dbReference>
<evidence type="ECO:0000313" key="4">
    <source>
        <dbReference type="Proteomes" id="UP000185598"/>
    </source>
</evidence>
<dbReference type="Proteomes" id="UP000185598">
    <property type="component" value="Unassembled WGS sequence"/>
</dbReference>
<dbReference type="RefSeq" id="WP_075612464.1">
    <property type="nucleotide sequence ID" value="NZ_JACIED010000013.1"/>
</dbReference>
<dbReference type="GO" id="GO:0061928">
    <property type="term" value="F:glutathione specific gamma-glutamylcyclotransferase activity"/>
    <property type="evidence" value="ECO:0007669"/>
    <property type="project" value="UniProtKB-EC"/>
</dbReference>
<dbReference type="PANTHER" id="PTHR12192">
    <property type="entry name" value="CATION TRANSPORT PROTEIN CHAC-RELATED"/>
    <property type="match status" value="1"/>
</dbReference>
<dbReference type="Pfam" id="PF04752">
    <property type="entry name" value="ChaC"/>
    <property type="match status" value="1"/>
</dbReference>
<accession>A0A1Q9AC43</accession>
<dbReference type="SUPFAM" id="SSF110857">
    <property type="entry name" value="Gamma-glutamyl cyclotransferase-like"/>
    <property type="match status" value="1"/>
</dbReference>
<keyword evidence="4" id="KW-1185">Reference proteome</keyword>
<dbReference type="InterPro" id="IPR036568">
    <property type="entry name" value="GGCT-like_sf"/>
</dbReference>
<dbReference type="InterPro" id="IPR013024">
    <property type="entry name" value="GGCT-like"/>
</dbReference>
<dbReference type="OrthoDB" id="9809847at2"/>
<keyword evidence="2" id="KW-0456">Lyase</keyword>
<dbReference type="Gene3D" id="3.10.490.10">
    <property type="entry name" value="Gamma-glutamyl cyclotransferase-like"/>
    <property type="match status" value="1"/>
</dbReference>
<reference evidence="3 4" key="1">
    <citation type="submission" date="2016-09" db="EMBL/GenBank/DDBJ databases">
        <title>Rhizobium oryziradicis sp. nov., isolated from the root of rice.</title>
        <authorList>
            <person name="Zhao J."/>
            <person name="Zhang X."/>
        </authorList>
    </citation>
    <scope>NUCLEOTIDE SEQUENCE [LARGE SCALE GENOMIC DNA]</scope>
    <source>
        <strain evidence="3 4">14971</strain>
    </source>
</reference>
<dbReference type="CDD" id="cd06661">
    <property type="entry name" value="GGCT_like"/>
    <property type="match status" value="1"/>
</dbReference>
<dbReference type="EC" id="4.3.2.7" evidence="1"/>
<comment type="caution">
    <text evidence="3">The sequence shown here is derived from an EMBL/GenBank/DDBJ whole genome shotgun (WGS) entry which is preliminary data.</text>
</comment>
<organism evidence="3 4">
    <name type="scientific">Allorhizobium taibaishanense</name>
    <dbReference type="NCBI Taxonomy" id="887144"/>
    <lineage>
        <taxon>Bacteria</taxon>
        <taxon>Pseudomonadati</taxon>
        <taxon>Pseudomonadota</taxon>
        <taxon>Alphaproteobacteria</taxon>
        <taxon>Hyphomicrobiales</taxon>
        <taxon>Rhizobiaceae</taxon>
        <taxon>Rhizobium/Agrobacterium group</taxon>
        <taxon>Allorhizobium</taxon>
    </lineage>
</organism>
<evidence type="ECO:0000256" key="1">
    <source>
        <dbReference type="ARBA" id="ARBA00012344"/>
    </source>
</evidence>
<dbReference type="EMBL" id="MKIN01000010">
    <property type="protein sequence ID" value="OLP52426.1"/>
    <property type="molecule type" value="Genomic_DNA"/>
</dbReference>
<sequence>MWVFGYGSLMWDNWQRTHGGTDGVLAELKGYQRSFNKASRVNWGTDATPGPTLNLIEKTDGVCVGCAFEFDDSKQVEVFAYLERREGKNFPLRKMRIKLSDGRNVEAHLPVYVGGNVITGKNLDELVAMAMAAVGRDGKASDYVINVAGKLNAVGVEDATVIAFAAAIRNAQQSGG</sequence>